<gene>
    <name evidence="1" type="ORF">SDC9_154389</name>
</gene>
<organism evidence="1">
    <name type="scientific">bioreactor metagenome</name>
    <dbReference type="NCBI Taxonomy" id="1076179"/>
    <lineage>
        <taxon>unclassified sequences</taxon>
        <taxon>metagenomes</taxon>
        <taxon>ecological metagenomes</taxon>
    </lineage>
</organism>
<name>A0A645F393_9ZZZZ</name>
<comment type="caution">
    <text evidence="1">The sequence shown here is derived from an EMBL/GenBank/DDBJ whole genome shotgun (WGS) entry which is preliminary data.</text>
</comment>
<evidence type="ECO:0000313" key="1">
    <source>
        <dbReference type="EMBL" id="MPN07123.1"/>
    </source>
</evidence>
<dbReference type="AlphaFoldDB" id="A0A645F393"/>
<proteinExistence type="predicted"/>
<accession>A0A645F393</accession>
<reference evidence="1" key="1">
    <citation type="submission" date="2019-08" db="EMBL/GenBank/DDBJ databases">
        <authorList>
            <person name="Kucharzyk K."/>
            <person name="Murdoch R.W."/>
            <person name="Higgins S."/>
            <person name="Loffler F."/>
        </authorList>
    </citation>
    <scope>NUCLEOTIDE SEQUENCE</scope>
</reference>
<dbReference type="EMBL" id="VSSQ01053083">
    <property type="protein sequence ID" value="MPN07123.1"/>
    <property type="molecule type" value="Genomic_DNA"/>
</dbReference>
<sequence>MIGVIFNGEVRSGVRPVFKELALNQQFIQPGGVVIAQAAEELQVLAAGYNVNGIDLQKAQTADAGKHIFFASGLIGWGEQPLGMQHPLAAFLQADLRNGHVDNYNRNYVLLIRFRSNE</sequence>
<protein>
    <submittedName>
        <fullName evidence="1">Uncharacterized protein</fullName>
    </submittedName>
</protein>